<keyword evidence="2" id="KW-0378">Hydrolase</keyword>
<feature type="domain" description="AB hydrolase-1" evidence="1">
    <location>
        <begin position="52"/>
        <end position="264"/>
    </location>
</feature>
<name>A0A1J5ST08_9ZZZZ</name>
<dbReference type="PANTHER" id="PTHR43265">
    <property type="entry name" value="ESTERASE ESTD"/>
    <property type="match status" value="1"/>
</dbReference>
<evidence type="ECO:0000259" key="1">
    <source>
        <dbReference type="Pfam" id="PF12697"/>
    </source>
</evidence>
<organism evidence="2">
    <name type="scientific">mine drainage metagenome</name>
    <dbReference type="NCBI Taxonomy" id="410659"/>
    <lineage>
        <taxon>unclassified sequences</taxon>
        <taxon>metagenomes</taxon>
        <taxon>ecological metagenomes</taxon>
    </lineage>
</organism>
<dbReference type="EMBL" id="MLJW01000039">
    <property type="protein sequence ID" value="OIR07152.1"/>
    <property type="molecule type" value="Genomic_DNA"/>
</dbReference>
<comment type="caution">
    <text evidence="2">The sequence shown here is derived from an EMBL/GenBank/DDBJ whole genome shotgun (WGS) entry which is preliminary data.</text>
</comment>
<dbReference type="InterPro" id="IPR000073">
    <property type="entry name" value="AB_hydrolase_1"/>
</dbReference>
<sequence length="292" mass="31989">MCSVSVAETGIIFSCAGERLLGVLCAPDGSAETGVLVIVGGPQYRAGAHRQFLLLARGLAAAGHAVFRFDCRGMGDSTGEARNFEAIGDDIAAAIGAFQAARPDVGKIVLWGLCDGASAALLYWHARRDERISGMCLLNPWVRSEASLARTQVKHYYGQRLLQREFWLKLFRGEVRIFASIGGLLHKLRLSAGAGKINRELLSFQTRMARALRAFPGKATLVLSGRDYTAKEFLEYTRADPEWAAALGNSNVRQHEIPDADHTFSTKQWRGEVEQATLNLVRELSERACHVS</sequence>
<dbReference type="GO" id="GO:0052689">
    <property type="term" value="F:carboxylic ester hydrolase activity"/>
    <property type="evidence" value="ECO:0007669"/>
    <property type="project" value="TreeGrafter"/>
</dbReference>
<dbReference type="NCBIfam" id="TIGR03100">
    <property type="entry name" value="hydr1_PEP"/>
    <property type="match status" value="1"/>
</dbReference>
<dbReference type="Pfam" id="PF12697">
    <property type="entry name" value="Abhydrolase_6"/>
    <property type="match status" value="1"/>
</dbReference>
<accession>A0A1J5ST08</accession>
<gene>
    <name evidence="2" type="ORF">GALL_107410</name>
</gene>
<dbReference type="InterPro" id="IPR029058">
    <property type="entry name" value="AB_hydrolase_fold"/>
</dbReference>
<evidence type="ECO:0000313" key="2">
    <source>
        <dbReference type="EMBL" id="OIR07152.1"/>
    </source>
</evidence>
<dbReference type="AlphaFoldDB" id="A0A1J5ST08"/>
<protein>
    <submittedName>
        <fullName evidence="2">Alpha/beta hydrolase family protein</fullName>
    </submittedName>
</protein>
<reference evidence="2" key="1">
    <citation type="submission" date="2016-10" db="EMBL/GenBank/DDBJ databases">
        <title>Sequence of Gallionella enrichment culture.</title>
        <authorList>
            <person name="Poehlein A."/>
            <person name="Muehling M."/>
            <person name="Daniel R."/>
        </authorList>
    </citation>
    <scope>NUCLEOTIDE SEQUENCE</scope>
</reference>
<proteinExistence type="predicted"/>
<dbReference type="Gene3D" id="3.40.50.1820">
    <property type="entry name" value="alpha/beta hydrolase"/>
    <property type="match status" value="1"/>
</dbReference>
<dbReference type="InterPro" id="IPR053145">
    <property type="entry name" value="AB_hydrolase_Est10"/>
</dbReference>
<dbReference type="InterPro" id="IPR017531">
    <property type="entry name" value="Hydrolase-1_PEP"/>
</dbReference>
<dbReference type="SUPFAM" id="SSF53474">
    <property type="entry name" value="alpha/beta-Hydrolases"/>
    <property type="match status" value="1"/>
</dbReference>
<dbReference type="PANTHER" id="PTHR43265:SF1">
    <property type="entry name" value="ESTERASE ESTD"/>
    <property type="match status" value="1"/>
</dbReference>